<dbReference type="PROSITE" id="PS50048">
    <property type="entry name" value="ZN2_CY6_FUNGAL_2"/>
    <property type="match status" value="1"/>
</dbReference>
<dbReference type="CDD" id="cd00067">
    <property type="entry name" value="GAL4"/>
    <property type="match status" value="1"/>
</dbReference>
<evidence type="ECO:0000256" key="1">
    <source>
        <dbReference type="ARBA" id="ARBA00023242"/>
    </source>
</evidence>
<dbReference type="Proteomes" id="UP001271007">
    <property type="component" value="Unassembled WGS sequence"/>
</dbReference>
<comment type="caution">
    <text evidence="4">The sequence shown here is derived from an EMBL/GenBank/DDBJ whole genome shotgun (WGS) entry which is preliminary data.</text>
</comment>
<gene>
    <name evidence="4" type="ORF">LTR09_011075</name>
</gene>
<feature type="compositionally biased region" description="Polar residues" evidence="2">
    <location>
        <begin position="75"/>
        <end position="84"/>
    </location>
</feature>
<keyword evidence="1" id="KW-0539">Nucleus</keyword>
<reference evidence="4" key="1">
    <citation type="submission" date="2023-04" db="EMBL/GenBank/DDBJ databases">
        <title>Black Yeasts Isolated from many extreme environments.</title>
        <authorList>
            <person name="Coleine C."/>
            <person name="Stajich J.E."/>
            <person name="Selbmann L."/>
        </authorList>
    </citation>
    <scope>NUCLEOTIDE SEQUENCE</scope>
    <source>
        <strain evidence="4">CCFEE 5312</strain>
    </source>
</reference>
<dbReference type="GO" id="GO:0000981">
    <property type="term" value="F:DNA-binding transcription factor activity, RNA polymerase II-specific"/>
    <property type="evidence" value="ECO:0007669"/>
    <property type="project" value="InterPro"/>
</dbReference>
<dbReference type="GO" id="GO:0008270">
    <property type="term" value="F:zinc ion binding"/>
    <property type="evidence" value="ECO:0007669"/>
    <property type="project" value="InterPro"/>
</dbReference>
<evidence type="ECO:0000313" key="5">
    <source>
        <dbReference type="Proteomes" id="UP001271007"/>
    </source>
</evidence>
<dbReference type="PROSITE" id="PS00463">
    <property type="entry name" value="ZN2_CY6_FUNGAL_1"/>
    <property type="match status" value="1"/>
</dbReference>
<keyword evidence="5" id="KW-1185">Reference proteome</keyword>
<dbReference type="SUPFAM" id="SSF57701">
    <property type="entry name" value="Zn2/Cys6 DNA-binding domain"/>
    <property type="match status" value="1"/>
</dbReference>
<proteinExistence type="predicted"/>
<evidence type="ECO:0000259" key="3">
    <source>
        <dbReference type="PROSITE" id="PS50048"/>
    </source>
</evidence>
<feature type="compositionally biased region" description="Low complexity" evidence="2">
    <location>
        <begin position="9"/>
        <end position="21"/>
    </location>
</feature>
<dbReference type="InterPro" id="IPR001138">
    <property type="entry name" value="Zn2Cys6_DnaBD"/>
</dbReference>
<sequence>MSFDKLDVPTPIAPTTTTNGTSRDVVSDLSAVFNSTGSSDVRLGQAPPPTSAPLGSTIKRQQPSRSKISKVTKPAQRSLSTSHVQGLIMSDSDADKKRNKLGYQRISIACAHCRRRKIRCLVADADPHGRCQNCIRLKKECVFYPVDQQGVIDSSSQSAGGTGVTSGPSSAVSSSTPPNLALGTSFDGSRDLEGFPTLPSNAPSGYSGASMELGSSVPSTTGHAFNPFAGPLAQPESQYRHHTDAQSPWANATGLQYHMATPTPTSSDFANSNYWRHHAGASPGDYAPFPYGSTTMATNAQNPYAFDHRQPTNMMWPPSQPQQQPSRSLSYSHVEGYQQNMDPYRGLQLAGQQHPSQMRYIPHPLQMQSATTMAQSPGPHSAPIAQHPQSFMGQNAFHMQQSEPPITTTQGYQDLLHNTSPQLGTLQEEQQSCPSNLSSYARHTRQPG</sequence>
<dbReference type="Pfam" id="PF00172">
    <property type="entry name" value="Zn_clus"/>
    <property type="match status" value="1"/>
</dbReference>
<dbReference type="AlphaFoldDB" id="A0AAJ0G7X3"/>
<feature type="region of interest" description="Disordered" evidence="2">
    <location>
        <begin position="1"/>
        <end position="23"/>
    </location>
</feature>
<feature type="domain" description="Zn(2)-C6 fungal-type" evidence="3">
    <location>
        <begin position="109"/>
        <end position="143"/>
    </location>
</feature>
<feature type="region of interest" description="Disordered" evidence="2">
    <location>
        <begin position="36"/>
        <end position="84"/>
    </location>
</feature>
<dbReference type="EMBL" id="JAWDJX010000060">
    <property type="protein sequence ID" value="KAK3047570.1"/>
    <property type="molecule type" value="Genomic_DNA"/>
</dbReference>
<evidence type="ECO:0000256" key="2">
    <source>
        <dbReference type="SAM" id="MobiDB-lite"/>
    </source>
</evidence>
<name>A0AAJ0G7X3_9PEZI</name>
<organism evidence="4 5">
    <name type="scientific">Extremus antarcticus</name>
    <dbReference type="NCBI Taxonomy" id="702011"/>
    <lineage>
        <taxon>Eukaryota</taxon>
        <taxon>Fungi</taxon>
        <taxon>Dikarya</taxon>
        <taxon>Ascomycota</taxon>
        <taxon>Pezizomycotina</taxon>
        <taxon>Dothideomycetes</taxon>
        <taxon>Dothideomycetidae</taxon>
        <taxon>Mycosphaerellales</taxon>
        <taxon>Extremaceae</taxon>
        <taxon>Extremus</taxon>
    </lineage>
</organism>
<dbReference type="InterPro" id="IPR036864">
    <property type="entry name" value="Zn2-C6_fun-type_DNA-bd_sf"/>
</dbReference>
<feature type="compositionally biased region" description="Low complexity" evidence="2">
    <location>
        <begin position="165"/>
        <end position="178"/>
    </location>
</feature>
<dbReference type="Gene3D" id="4.10.240.10">
    <property type="entry name" value="Zn(2)-C6 fungal-type DNA-binding domain"/>
    <property type="match status" value="1"/>
</dbReference>
<feature type="compositionally biased region" description="Polar residues" evidence="2">
    <location>
        <begin position="404"/>
        <end position="441"/>
    </location>
</feature>
<dbReference type="SMART" id="SM00066">
    <property type="entry name" value="GAL4"/>
    <property type="match status" value="1"/>
</dbReference>
<feature type="region of interest" description="Disordered" evidence="2">
    <location>
        <begin position="153"/>
        <end position="187"/>
    </location>
</feature>
<feature type="region of interest" description="Disordered" evidence="2">
    <location>
        <begin position="404"/>
        <end position="448"/>
    </location>
</feature>
<evidence type="ECO:0000313" key="4">
    <source>
        <dbReference type="EMBL" id="KAK3047570.1"/>
    </source>
</evidence>
<accession>A0AAJ0G7X3</accession>
<protein>
    <recommendedName>
        <fullName evidence="3">Zn(2)-C6 fungal-type domain-containing protein</fullName>
    </recommendedName>
</protein>